<dbReference type="Proteomes" id="UP000677875">
    <property type="component" value="Unassembled WGS sequence"/>
</dbReference>
<dbReference type="EMBL" id="JAGPNL010000002">
    <property type="protein sequence ID" value="MBQ0826617.1"/>
    <property type="molecule type" value="Genomic_DNA"/>
</dbReference>
<keyword evidence="3" id="KW-1185">Reference proteome</keyword>
<feature type="transmembrane region" description="Helical" evidence="1">
    <location>
        <begin position="61"/>
        <end position="80"/>
    </location>
</feature>
<comment type="caution">
    <text evidence="2">The sequence shown here is derived from an EMBL/GenBank/DDBJ whole genome shotgun (WGS) entry which is preliminary data.</text>
</comment>
<evidence type="ECO:0000313" key="2">
    <source>
        <dbReference type="EMBL" id="MBQ0826617.1"/>
    </source>
</evidence>
<evidence type="ECO:0000313" key="3">
    <source>
        <dbReference type="Proteomes" id="UP000677875"/>
    </source>
</evidence>
<keyword evidence="1" id="KW-1133">Transmembrane helix</keyword>
<feature type="transmembrane region" description="Helical" evidence="1">
    <location>
        <begin position="6"/>
        <end position="23"/>
    </location>
</feature>
<reference evidence="2" key="1">
    <citation type="submission" date="2021-04" db="EMBL/GenBank/DDBJ databases">
        <title>Genome seq and assembly of Streptomyces sp. RG38.</title>
        <authorList>
            <person name="Chhetri G."/>
        </authorList>
    </citation>
    <scope>NUCLEOTIDE SEQUENCE</scope>
    <source>
        <strain evidence="2">RG38</strain>
    </source>
</reference>
<organism evidence="2 3">
    <name type="scientific">Streptomyces tagetis</name>
    <dbReference type="NCBI Taxonomy" id="2820809"/>
    <lineage>
        <taxon>Bacteria</taxon>
        <taxon>Bacillati</taxon>
        <taxon>Actinomycetota</taxon>
        <taxon>Actinomycetes</taxon>
        <taxon>Kitasatosporales</taxon>
        <taxon>Streptomycetaceae</taxon>
        <taxon>Streptomyces</taxon>
    </lineage>
</organism>
<gene>
    <name evidence="2" type="ORF">J5Y05_08860</name>
</gene>
<feature type="transmembrane region" description="Helical" evidence="1">
    <location>
        <begin position="35"/>
        <end position="55"/>
    </location>
</feature>
<accession>A0A941B1X8</accession>
<dbReference type="AlphaFoldDB" id="A0A941B1X8"/>
<dbReference type="RefSeq" id="WP_210870067.1">
    <property type="nucleotide sequence ID" value="NZ_JAGPNL010000002.1"/>
</dbReference>
<evidence type="ECO:0000256" key="1">
    <source>
        <dbReference type="SAM" id="Phobius"/>
    </source>
</evidence>
<proteinExistence type="predicted"/>
<keyword evidence="1" id="KW-0472">Membrane</keyword>
<keyword evidence="1" id="KW-0812">Transmembrane</keyword>
<protein>
    <submittedName>
        <fullName evidence="2">Uncharacterized protein</fullName>
    </submittedName>
</protein>
<sequence length="92" mass="9847">MPIAIAAVGITVFCLTLWCSLTVARMRHLPAWRGYLPLSLVLIALGAGLLRAFGVTRIADAIAFPLVLAAIAVSLCEIHARRRRNRAGIPTG</sequence>
<name>A0A941B1X8_9ACTN</name>